<name>A0A8B4I8V8_PSEFL</name>
<organism evidence="1 2">
    <name type="scientific">Pseudomonas fluorescens</name>
    <dbReference type="NCBI Taxonomy" id="294"/>
    <lineage>
        <taxon>Bacteria</taxon>
        <taxon>Pseudomonadati</taxon>
        <taxon>Pseudomonadota</taxon>
        <taxon>Gammaproteobacteria</taxon>
        <taxon>Pseudomonadales</taxon>
        <taxon>Pseudomonadaceae</taxon>
        <taxon>Pseudomonas</taxon>
    </lineage>
</organism>
<proteinExistence type="predicted"/>
<dbReference type="Proteomes" id="UP000248640">
    <property type="component" value="Chromosome 1"/>
</dbReference>
<dbReference type="Gene3D" id="3.40.50.1820">
    <property type="entry name" value="alpha/beta hydrolase"/>
    <property type="match status" value="1"/>
</dbReference>
<accession>A0A8B4I8V8</accession>
<dbReference type="AlphaFoldDB" id="A0A8B4I8V8"/>
<evidence type="ECO:0000313" key="2">
    <source>
        <dbReference type="Proteomes" id="UP000248640"/>
    </source>
</evidence>
<reference evidence="1 2" key="1">
    <citation type="submission" date="2018-06" db="EMBL/GenBank/DDBJ databases">
        <authorList>
            <consortium name="Pathogen Informatics"/>
            <person name="Doyle S."/>
        </authorList>
    </citation>
    <scope>NUCLEOTIDE SEQUENCE [LARGE SCALE GENOMIC DNA]</scope>
    <source>
        <strain evidence="1 2">NCTC10038</strain>
    </source>
</reference>
<protein>
    <submittedName>
        <fullName evidence="1">Lipase</fullName>
        <ecNumber evidence="1">3.1.1.3</ecNumber>
    </submittedName>
</protein>
<sequence>MGIFDYKNLGTEGSKALFADAMAITLYSYHNLDNGFAVGYQHNGLGLGLPATLVGALLGSTNSQGVIPGIPWNPDSEKAALEAVQNAGWTPISASTLGYGGKVDARGTYFGEKAGYTTAQVEVLGKYDDAGKLLEIGIGFRGTSGPRETLISDSIGDLVSDLLAPWAPRITQRTTPAKRSAGCSKTSPITPLPMAFTGKDVVVSGHSLGGLAVNSMADLSTNKWSGFYTDANYVAYASPTQSAGDKVLNIGYENDPVFRALDGSSFNLSSLGVHDKPHESTTDNIVSFNDHYASTLWNVLPFSIVNLPTWVSHLPTAYGDGMTRILDSGSMTR</sequence>
<gene>
    <name evidence="1" type="primary">lipB_1</name>
    <name evidence="1" type="ORF">NCTC10038_02952</name>
</gene>
<dbReference type="InterPro" id="IPR029058">
    <property type="entry name" value="AB_hydrolase_fold"/>
</dbReference>
<dbReference type="EMBL" id="LS483372">
    <property type="protein sequence ID" value="SQF91526.1"/>
    <property type="molecule type" value="Genomic_DNA"/>
</dbReference>
<dbReference type="EC" id="3.1.1.3" evidence="1"/>
<evidence type="ECO:0000313" key="1">
    <source>
        <dbReference type="EMBL" id="SQF91526.1"/>
    </source>
</evidence>
<dbReference type="GO" id="GO:0004806">
    <property type="term" value="F:triacylglycerol lipase activity"/>
    <property type="evidence" value="ECO:0007669"/>
    <property type="project" value="UniProtKB-EC"/>
</dbReference>
<dbReference type="SUPFAM" id="SSF53474">
    <property type="entry name" value="alpha/beta-Hydrolases"/>
    <property type="match status" value="1"/>
</dbReference>
<keyword evidence="1" id="KW-0378">Hydrolase</keyword>